<reference evidence="7 8" key="1">
    <citation type="submission" date="2015-09" db="EMBL/GenBank/DDBJ databases">
        <title>Sorangium comparison.</title>
        <authorList>
            <person name="Zaburannyi N."/>
            <person name="Bunk B."/>
            <person name="Overmann J."/>
            <person name="Mueller R."/>
        </authorList>
    </citation>
    <scope>NUCLEOTIDE SEQUENCE [LARGE SCALE GENOMIC DNA]</scope>
    <source>
        <strain evidence="7 8">So ce26</strain>
    </source>
</reference>
<proteinExistence type="inferred from homology"/>
<dbReference type="Gene3D" id="3.40.190.10">
    <property type="entry name" value="Periplasmic binding protein-like II"/>
    <property type="match status" value="2"/>
</dbReference>
<evidence type="ECO:0000256" key="2">
    <source>
        <dbReference type="ARBA" id="ARBA00023015"/>
    </source>
</evidence>
<name>A0A2L0EPB5_SORCE</name>
<protein>
    <recommendedName>
        <fullName evidence="6">HTH lysR-type domain-containing protein</fullName>
    </recommendedName>
</protein>
<keyword evidence="3" id="KW-0238">DNA-binding</keyword>
<dbReference type="GO" id="GO:0003677">
    <property type="term" value="F:DNA binding"/>
    <property type="evidence" value="ECO:0007669"/>
    <property type="project" value="UniProtKB-KW"/>
</dbReference>
<evidence type="ECO:0000256" key="4">
    <source>
        <dbReference type="ARBA" id="ARBA00023163"/>
    </source>
</evidence>
<dbReference type="PANTHER" id="PTHR30118:SF15">
    <property type="entry name" value="TRANSCRIPTIONAL REGULATORY PROTEIN"/>
    <property type="match status" value="1"/>
</dbReference>
<dbReference type="Pfam" id="PF03466">
    <property type="entry name" value="LysR_substrate"/>
    <property type="match status" value="1"/>
</dbReference>
<organism evidence="7 8">
    <name type="scientific">Sorangium cellulosum</name>
    <name type="common">Polyangium cellulosum</name>
    <dbReference type="NCBI Taxonomy" id="56"/>
    <lineage>
        <taxon>Bacteria</taxon>
        <taxon>Pseudomonadati</taxon>
        <taxon>Myxococcota</taxon>
        <taxon>Polyangia</taxon>
        <taxon>Polyangiales</taxon>
        <taxon>Polyangiaceae</taxon>
        <taxon>Sorangium</taxon>
    </lineage>
</organism>
<dbReference type="Gene3D" id="1.10.10.10">
    <property type="entry name" value="Winged helix-like DNA-binding domain superfamily/Winged helix DNA-binding domain"/>
    <property type="match status" value="1"/>
</dbReference>
<evidence type="ECO:0000256" key="5">
    <source>
        <dbReference type="SAM" id="MobiDB-lite"/>
    </source>
</evidence>
<evidence type="ECO:0000313" key="7">
    <source>
        <dbReference type="EMBL" id="AUX41153.1"/>
    </source>
</evidence>
<evidence type="ECO:0000256" key="1">
    <source>
        <dbReference type="ARBA" id="ARBA00009437"/>
    </source>
</evidence>
<feature type="compositionally biased region" description="Basic and acidic residues" evidence="5">
    <location>
        <begin position="379"/>
        <end position="388"/>
    </location>
</feature>
<dbReference type="InterPro" id="IPR036390">
    <property type="entry name" value="WH_DNA-bd_sf"/>
</dbReference>
<dbReference type="Proteomes" id="UP000238348">
    <property type="component" value="Chromosome"/>
</dbReference>
<sequence length="409" mass="44787">MSFPRSVFVSSWGGSPDVPGAAGLMRRKLRLTQASLKSRFFCAAIISVDTSRLDLNLLVALDVLLAERNVTRAARRLNLSQPALSAQLQRLRDLFGDPLLLPAQRGMTPTRRALELQAPLHEALEGVRAMLAAGAGFDPATAEMTVAVAASDYVQYALLMPLAFQLRREAPGVRLAWRPLDGAQLADQAERGDVDVAFITPETAPEHLRSRKVLDERYVVIVRRDHPLVSRSLPLDQFCALDHVVVSPRGGGFTGATDAALAAHGRERRVVLSVPSFLMVPEIVARSDMAALVPERVARDHADRLELLEPPVAVPGFAIAMVWHPRTAPATRRSRGSGTGCDRWWGTLDEGHARRGWIPRRRCPACASFVAGRRRCAPGDRADVERASQGETSNRHRVIGRATSAHTYR</sequence>
<dbReference type="InterPro" id="IPR050389">
    <property type="entry name" value="LysR-type_TF"/>
</dbReference>
<dbReference type="PANTHER" id="PTHR30118">
    <property type="entry name" value="HTH-TYPE TRANSCRIPTIONAL REGULATOR LEUO-RELATED"/>
    <property type="match status" value="1"/>
</dbReference>
<dbReference type="GO" id="GO:0003700">
    <property type="term" value="F:DNA-binding transcription factor activity"/>
    <property type="evidence" value="ECO:0007669"/>
    <property type="project" value="InterPro"/>
</dbReference>
<gene>
    <name evidence="7" type="ORF">SOCE26_025600</name>
</gene>
<dbReference type="InterPro" id="IPR005119">
    <property type="entry name" value="LysR_subst-bd"/>
</dbReference>
<dbReference type="PROSITE" id="PS50931">
    <property type="entry name" value="HTH_LYSR"/>
    <property type="match status" value="1"/>
</dbReference>
<dbReference type="SUPFAM" id="SSF46785">
    <property type="entry name" value="Winged helix' DNA-binding domain"/>
    <property type="match status" value="1"/>
</dbReference>
<dbReference type="Pfam" id="PF00126">
    <property type="entry name" value="HTH_1"/>
    <property type="match status" value="1"/>
</dbReference>
<dbReference type="InterPro" id="IPR000847">
    <property type="entry name" value="LysR_HTH_N"/>
</dbReference>
<dbReference type="PRINTS" id="PR00039">
    <property type="entry name" value="HTHLYSR"/>
</dbReference>
<evidence type="ECO:0000259" key="6">
    <source>
        <dbReference type="PROSITE" id="PS50931"/>
    </source>
</evidence>
<comment type="similarity">
    <text evidence="1">Belongs to the LysR transcriptional regulatory family.</text>
</comment>
<keyword evidence="2" id="KW-0805">Transcription regulation</keyword>
<feature type="region of interest" description="Disordered" evidence="5">
    <location>
        <begin position="379"/>
        <end position="409"/>
    </location>
</feature>
<dbReference type="InterPro" id="IPR036388">
    <property type="entry name" value="WH-like_DNA-bd_sf"/>
</dbReference>
<dbReference type="AlphaFoldDB" id="A0A2L0EPB5"/>
<feature type="domain" description="HTH lysR-type" evidence="6">
    <location>
        <begin position="53"/>
        <end position="110"/>
    </location>
</feature>
<evidence type="ECO:0000313" key="8">
    <source>
        <dbReference type="Proteomes" id="UP000238348"/>
    </source>
</evidence>
<keyword evidence="4" id="KW-0804">Transcription</keyword>
<accession>A0A2L0EPB5</accession>
<dbReference type="SUPFAM" id="SSF53850">
    <property type="entry name" value="Periplasmic binding protein-like II"/>
    <property type="match status" value="1"/>
</dbReference>
<evidence type="ECO:0000256" key="3">
    <source>
        <dbReference type="ARBA" id="ARBA00023125"/>
    </source>
</evidence>
<dbReference type="EMBL" id="CP012673">
    <property type="protein sequence ID" value="AUX41153.1"/>
    <property type="molecule type" value="Genomic_DNA"/>
</dbReference>